<sequence>MERKEMTMPGEKFVCEFRKRCGTPGKGCMPETATPLNCGFIATVEKEKKQARKATIELLERCSGVICFEAEPFRLIRDSAEHLTRNEFITIFSDAMKQYSAAERAKRGQDNYYFAR</sequence>
<dbReference type="AlphaFoldDB" id="A0A1F8DQJ7"/>
<organism evidence="1 2">
    <name type="scientific">Candidatus Wolfebacteria bacterium RBG_13_41_7</name>
    <dbReference type="NCBI Taxonomy" id="1802554"/>
    <lineage>
        <taxon>Bacteria</taxon>
        <taxon>Candidatus Wolfeibacteriota</taxon>
    </lineage>
</organism>
<reference evidence="1 2" key="1">
    <citation type="journal article" date="2016" name="Nat. Commun.">
        <title>Thousands of microbial genomes shed light on interconnected biogeochemical processes in an aquifer system.</title>
        <authorList>
            <person name="Anantharaman K."/>
            <person name="Brown C.T."/>
            <person name="Hug L.A."/>
            <person name="Sharon I."/>
            <person name="Castelle C.J."/>
            <person name="Probst A.J."/>
            <person name="Thomas B.C."/>
            <person name="Singh A."/>
            <person name="Wilkins M.J."/>
            <person name="Karaoz U."/>
            <person name="Brodie E.L."/>
            <person name="Williams K.H."/>
            <person name="Hubbard S.S."/>
            <person name="Banfield J.F."/>
        </authorList>
    </citation>
    <scope>NUCLEOTIDE SEQUENCE [LARGE SCALE GENOMIC DNA]</scope>
</reference>
<name>A0A1F8DQJ7_9BACT</name>
<evidence type="ECO:0000313" key="2">
    <source>
        <dbReference type="Proteomes" id="UP000182002"/>
    </source>
</evidence>
<gene>
    <name evidence="1" type="ORF">A3J77_00255</name>
</gene>
<protein>
    <submittedName>
        <fullName evidence="1">Uncharacterized protein</fullName>
    </submittedName>
</protein>
<proteinExistence type="predicted"/>
<dbReference type="Proteomes" id="UP000182002">
    <property type="component" value="Unassembled WGS sequence"/>
</dbReference>
<accession>A0A1F8DQJ7</accession>
<dbReference type="EMBL" id="MGIO01000005">
    <property type="protein sequence ID" value="OGM90239.1"/>
    <property type="molecule type" value="Genomic_DNA"/>
</dbReference>
<evidence type="ECO:0000313" key="1">
    <source>
        <dbReference type="EMBL" id="OGM90239.1"/>
    </source>
</evidence>
<comment type="caution">
    <text evidence="1">The sequence shown here is derived from an EMBL/GenBank/DDBJ whole genome shotgun (WGS) entry which is preliminary data.</text>
</comment>